<dbReference type="InterPro" id="IPR007320">
    <property type="entry name" value="PDCD2_C"/>
</dbReference>
<protein>
    <submittedName>
        <fullName evidence="3">Pre-rRNA-processing protein TSR4</fullName>
    </submittedName>
</protein>
<dbReference type="PANTHER" id="PTHR46421">
    <property type="entry name" value="PROGRAMMED CELL DEATH PROTEIN 2-LIKE"/>
    <property type="match status" value="1"/>
</dbReference>
<evidence type="ECO:0000313" key="4">
    <source>
        <dbReference type="Proteomes" id="UP000596742"/>
    </source>
</evidence>
<reference evidence="3" key="1">
    <citation type="submission" date="2018-11" db="EMBL/GenBank/DDBJ databases">
        <authorList>
            <person name="Alioto T."/>
            <person name="Alioto T."/>
        </authorList>
    </citation>
    <scope>NUCLEOTIDE SEQUENCE</scope>
</reference>
<dbReference type="GO" id="GO:0005737">
    <property type="term" value="C:cytoplasm"/>
    <property type="evidence" value="ECO:0007669"/>
    <property type="project" value="InterPro"/>
</dbReference>
<organism evidence="3 4">
    <name type="scientific">Mytilus galloprovincialis</name>
    <name type="common">Mediterranean mussel</name>
    <dbReference type="NCBI Taxonomy" id="29158"/>
    <lineage>
        <taxon>Eukaryota</taxon>
        <taxon>Metazoa</taxon>
        <taxon>Spiralia</taxon>
        <taxon>Lophotrochozoa</taxon>
        <taxon>Mollusca</taxon>
        <taxon>Bivalvia</taxon>
        <taxon>Autobranchia</taxon>
        <taxon>Pteriomorphia</taxon>
        <taxon>Mytilida</taxon>
        <taxon>Mytiloidea</taxon>
        <taxon>Mytilidae</taxon>
        <taxon>Mytilinae</taxon>
        <taxon>Mytilus</taxon>
    </lineage>
</organism>
<evidence type="ECO:0000313" key="3">
    <source>
        <dbReference type="EMBL" id="VDH97100.1"/>
    </source>
</evidence>
<proteinExistence type="predicted"/>
<dbReference type="PANTHER" id="PTHR46421:SF1">
    <property type="entry name" value="PROGRAMMED CELL DEATH PROTEIN 2-LIKE"/>
    <property type="match status" value="1"/>
</dbReference>
<dbReference type="InterPro" id="IPR052815">
    <property type="entry name" value="PDCD2-like_regulator"/>
</dbReference>
<accession>A0A8B6BWX5</accession>
<comment type="caution">
    <text evidence="3">The sequence shown here is derived from an EMBL/GenBank/DDBJ whole genome shotgun (WGS) entry which is preliminary data.</text>
</comment>
<feature type="region of interest" description="Disordered" evidence="1">
    <location>
        <begin position="1"/>
        <end position="47"/>
    </location>
</feature>
<feature type="domain" description="Programmed cell death protein 2 C-terminal" evidence="2">
    <location>
        <begin position="208"/>
        <end position="278"/>
    </location>
</feature>
<dbReference type="Proteomes" id="UP000596742">
    <property type="component" value="Unassembled WGS sequence"/>
</dbReference>
<gene>
    <name evidence="3" type="ORF">MGAL_10B078546</name>
</gene>
<name>A0A8B6BWX5_MYTGA</name>
<keyword evidence="4" id="KW-1185">Reference proteome</keyword>
<evidence type="ECO:0000256" key="1">
    <source>
        <dbReference type="SAM" id="MobiDB-lite"/>
    </source>
</evidence>
<dbReference type="Pfam" id="PF04194">
    <property type="entry name" value="PDCD2_C"/>
    <property type="match status" value="1"/>
</dbReference>
<dbReference type="AlphaFoldDB" id="A0A8B6BWX5"/>
<evidence type="ECO:0000259" key="2">
    <source>
        <dbReference type="Pfam" id="PF04194"/>
    </source>
</evidence>
<dbReference type="EMBL" id="UYJE01000855">
    <property type="protein sequence ID" value="VDH97100.1"/>
    <property type="molecule type" value="Genomic_DNA"/>
</dbReference>
<sequence>MDGWGAEADDWGTNADDRGGESNVNGLADNTLDFSTEHKDSNSTESVTGKIHEECFRSNMNNNHQLVTCSDLNKPSKSSLLVEDIGSVSNDEEELVSGLSNIEVDSENSMNVIVEDDMVDTDRLNEVMSVIKEASNSLDNPLPNELCLLSFYVNVLEEPEDSLDTVEEKHIKQLLKSYEREQGAVDEEMQARGNSSAGEKYEKANRADDYFHKFSKRIGRYPPQIIRYQWNGSPLYISKPDKDLSKASQGKCHSCGSELVYEFQIMPGLITKLSFSKKKGEFCFLQ</sequence>
<dbReference type="GO" id="GO:0006915">
    <property type="term" value="P:apoptotic process"/>
    <property type="evidence" value="ECO:0007669"/>
    <property type="project" value="TreeGrafter"/>
</dbReference>
<dbReference type="OrthoDB" id="366284at2759"/>